<keyword evidence="3" id="KW-1185">Reference proteome</keyword>
<dbReference type="PANTHER" id="PTHR34112">
    <property type="entry name" value="C-JUN-AMINO-TERMINAL KINASE-INTERACTING PROTEIN"/>
    <property type="match status" value="1"/>
</dbReference>
<protein>
    <submittedName>
        <fullName evidence="2">Uncharacterized protein</fullName>
    </submittedName>
</protein>
<feature type="region of interest" description="Disordered" evidence="1">
    <location>
        <begin position="124"/>
        <end position="215"/>
    </location>
</feature>
<sequence length="404" mass="44213">MMRENLPSCTNSTHMVYRRRKKKPDPCPPHLSNVTNNSLEKPPQQLTEEMRGIAHSGTNSGTNSTHLVYHRRKDMPNHSTPDFFNVTNNSLEKPPQQLTEETMLRGISHRGTNSTHLVYRRRKNMPDLFPPPTASNSSDKQKSRAGQQLHPVSSSLPVNHSPRGGPVKGDASKSSNVGKLHFLKPVREKNGVTPVVKDNLSPKSGAPATNAAPERKPILTVFEKRPTFQAQSRNDFFNLVRKKSIADTSSVADPATANSSESPSFSDKIAPITPRDDVGSSSIIRSLSGDHLSEERVNLTCNGDVQKCVVNGKNHSGSDPIISEEEETAFLRSLGWEENSDEGGLTEEEINGFYRDVAKYISSKPSLRIPQAVQPKFSVPFDSQIGGISGISSGLSSSDAKLES</sequence>
<comment type="caution">
    <text evidence="2">The sequence shown here is derived from an EMBL/GenBank/DDBJ whole genome shotgun (WGS) entry which is preliminary data.</text>
</comment>
<feature type="region of interest" description="Disordered" evidence="1">
    <location>
        <begin position="1"/>
        <end position="42"/>
    </location>
</feature>
<evidence type="ECO:0000313" key="3">
    <source>
        <dbReference type="Proteomes" id="UP000826271"/>
    </source>
</evidence>
<feature type="compositionally biased region" description="Polar residues" evidence="1">
    <location>
        <begin position="32"/>
        <end position="42"/>
    </location>
</feature>
<name>A0AAV6WDG8_9LAMI</name>
<dbReference type="AlphaFoldDB" id="A0AAV6WDG8"/>
<feature type="compositionally biased region" description="Polar residues" evidence="1">
    <location>
        <begin position="247"/>
        <end position="265"/>
    </location>
</feature>
<gene>
    <name evidence="2" type="ORF">BUALT_Bualt15G0077800</name>
</gene>
<proteinExistence type="predicted"/>
<evidence type="ECO:0000313" key="2">
    <source>
        <dbReference type="EMBL" id="KAG8368744.1"/>
    </source>
</evidence>
<dbReference type="EMBL" id="WHWC01000015">
    <property type="protein sequence ID" value="KAG8368744.1"/>
    <property type="molecule type" value="Genomic_DNA"/>
</dbReference>
<evidence type="ECO:0000256" key="1">
    <source>
        <dbReference type="SAM" id="MobiDB-lite"/>
    </source>
</evidence>
<accession>A0AAV6WDG8</accession>
<dbReference type="Proteomes" id="UP000826271">
    <property type="component" value="Unassembled WGS sequence"/>
</dbReference>
<reference evidence="2" key="1">
    <citation type="submission" date="2019-10" db="EMBL/GenBank/DDBJ databases">
        <authorList>
            <person name="Zhang R."/>
            <person name="Pan Y."/>
            <person name="Wang J."/>
            <person name="Ma R."/>
            <person name="Yu S."/>
        </authorList>
    </citation>
    <scope>NUCLEOTIDE SEQUENCE</scope>
    <source>
        <strain evidence="2">LA-IB0</strain>
        <tissue evidence="2">Leaf</tissue>
    </source>
</reference>
<feature type="region of interest" description="Disordered" evidence="1">
    <location>
        <begin position="247"/>
        <end position="281"/>
    </location>
</feature>
<dbReference type="PANTHER" id="PTHR34112:SF13">
    <property type="entry name" value="OS04G0448200 PROTEIN"/>
    <property type="match status" value="1"/>
</dbReference>
<feature type="compositionally biased region" description="Polar residues" evidence="1">
    <location>
        <begin position="134"/>
        <end position="158"/>
    </location>
</feature>
<organism evidence="2 3">
    <name type="scientific">Buddleja alternifolia</name>
    <dbReference type="NCBI Taxonomy" id="168488"/>
    <lineage>
        <taxon>Eukaryota</taxon>
        <taxon>Viridiplantae</taxon>
        <taxon>Streptophyta</taxon>
        <taxon>Embryophyta</taxon>
        <taxon>Tracheophyta</taxon>
        <taxon>Spermatophyta</taxon>
        <taxon>Magnoliopsida</taxon>
        <taxon>eudicotyledons</taxon>
        <taxon>Gunneridae</taxon>
        <taxon>Pentapetalae</taxon>
        <taxon>asterids</taxon>
        <taxon>lamiids</taxon>
        <taxon>Lamiales</taxon>
        <taxon>Scrophulariaceae</taxon>
        <taxon>Buddlejeae</taxon>
        <taxon>Buddleja</taxon>
    </lineage>
</organism>